<dbReference type="OrthoDB" id="3392420at2"/>
<dbReference type="PATRIC" id="fig|477245.3.peg.5968"/>
<reference evidence="1 2" key="1">
    <citation type="submission" date="2015-02" db="EMBL/GenBank/DDBJ databases">
        <title>Genome sequence of thermotolerant Streptomyces cyaneogriseus subsp. Noncyanogenus NMWT1, the producer of nematocidal antibiotics nemadectin.</title>
        <authorList>
            <person name="Wang H."/>
            <person name="Li C."/>
            <person name="Xiang W."/>
            <person name="Wang X."/>
        </authorList>
    </citation>
    <scope>NUCLEOTIDE SEQUENCE [LARGE SCALE GENOMIC DNA]</scope>
    <source>
        <strain evidence="1 2">NMWT 1</strain>
    </source>
</reference>
<evidence type="ECO:0000313" key="1">
    <source>
        <dbReference type="EMBL" id="AJP04742.1"/>
    </source>
</evidence>
<dbReference type="EMBL" id="CP010849">
    <property type="protein sequence ID" value="AJP04742.1"/>
    <property type="molecule type" value="Genomic_DNA"/>
</dbReference>
<evidence type="ECO:0000313" key="2">
    <source>
        <dbReference type="Proteomes" id="UP000032234"/>
    </source>
</evidence>
<proteinExistence type="predicted"/>
<sequence>MPRADQRDYERLARIARRRRVELGLALNDVNAKAGGLSNRTWQRVEKGLQIRETNYVKIDGLLRWAPGSCLGVLDGRDPVPVEGMENPDASGVQKSPLPQEIVDREALDTVQLALIATAKGTPAEEIREMSERVVRDLRERGLL</sequence>
<dbReference type="KEGG" id="scw:TU94_28130"/>
<gene>
    <name evidence="1" type="ORF">TU94_28130</name>
</gene>
<organism evidence="1 2">
    <name type="scientific">Streptomyces cyaneogriseus subsp. noncyanogenus</name>
    <dbReference type="NCBI Taxonomy" id="477245"/>
    <lineage>
        <taxon>Bacteria</taxon>
        <taxon>Bacillati</taxon>
        <taxon>Actinomycetota</taxon>
        <taxon>Actinomycetes</taxon>
        <taxon>Kitasatosporales</taxon>
        <taxon>Streptomycetaceae</taxon>
        <taxon>Streptomyces</taxon>
    </lineage>
</organism>
<keyword evidence="2" id="KW-1185">Reference proteome</keyword>
<dbReference type="AlphaFoldDB" id="A0A0C5FXE6"/>
<dbReference type="Proteomes" id="UP000032234">
    <property type="component" value="Chromosome"/>
</dbReference>
<dbReference type="RefSeq" id="WP_044385790.1">
    <property type="nucleotide sequence ID" value="NZ_CP010849.1"/>
</dbReference>
<accession>A0A0C5FXE6</accession>
<dbReference type="HOGENOM" id="CLU_148067_0_0_11"/>
<protein>
    <submittedName>
        <fullName evidence="1">Uncharacterized protein</fullName>
    </submittedName>
</protein>
<name>A0A0C5FXE6_9ACTN</name>